<gene>
    <name evidence="1" type="ORF">PGLA2088_LOCUS3897</name>
</gene>
<feature type="non-terminal residue" evidence="1">
    <location>
        <position position="1"/>
    </location>
</feature>
<reference evidence="1" key="1">
    <citation type="submission" date="2021-02" db="EMBL/GenBank/DDBJ databases">
        <authorList>
            <person name="Dougan E. K."/>
            <person name="Rhodes N."/>
            <person name="Thang M."/>
            <person name="Chan C."/>
        </authorList>
    </citation>
    <scope>NUCLEOTIDE SEQUENCE</scope>
</reference>
<accession>A0A813I6P8</accession>
<comment type="caution">
    <text evidence="1">The sequence shown here is derived from an EMBL/GenBank/DDBJ whole genome shotgun (WGS) entry which is preliminary data.</text>
</comment>
<name>A0A813I6P8_POLGL</name>
<protein>
    <submittedName>
        <fullName evidence="1">Uncharacterized protein</fullName>
    </submittedName>
</protein>
<dbReference type="EMBL" id="CAJNNW010003490">
    <property type="protein sequence ID" value="CAE8645430.1"/>
    <property type="molecule type" value="Genomic_DNA"/>
</dbReference>
<evidence type="ECO:0000313" key="1">
    <source>
        <dbReference type="EMBL" id="CAE8645430.1"/>
    </source>
</evidence>
<dbReference type="Proteomes" id="UP000626109">
    <property type="component" value="Unassembled WGS sequence"/>
</dbReference>
<evidence type="ECO:0000313" key="2">
    <source>
        <dbReference type="Proteomes" id="UP000626109"/>
    </source>
</evidence>
<organism evidence="1 2">
    <name type="scientific">Polarella glacialis</name>
    <name type="common">Dinoflagellate</name>
    <dbReference type="NCBI Taxonomy" id="89957"/>
    <lineage>
        <taxon>Eukaryota</taxon>
        <taxon>Sar</taxon>
        <taxon>Alveolata</taxon>
        <taxon>Dinophyceae</taxon>
        <taxon>Suessiales</taxon>
        <taxon>Suessiaceae</taxon>
        <taxon>Polarella</taxon>
    </lineage>
</organism>
<dbReference type="AlphaFoldDB" id="A0A813I6P8"/>
<proteinExistence type="predicted"/>
<sequence length="304" mass="32286">QKHEGVHLVPAECPEGWPGAVWEVLVATLVVRAGPSREDEEVLSVSKGGHVVQEGPTRNDGGLIRIPLMLDVGWITVGIPDSRGPQVMELVNGDPPVDPIPMLPAVEAAPAALMLPPPPPPPPPRPLPQRVVKAPPPMPPETLQTSLARQRPQSLSVRGPLPLDNVCWVRYLDDLILCVAHHADAKSLWESAHLEMEGVLGDGGAHEVEDSTQAMLQQAVWDAFASSSIPHSNQHVTQALVTEGRHRGLIACGLGGNVKARKAAAKAALAVAVHLRSSRPSGIQALNVLLPLAGQCAEMRSFAQ</sequence>